<evidence type="ECO:0008006" key="3">
    <source>
        <dbReference type="Google" id="ProtNLM"/>
    </source>
</evidence>
<gene>
    <name evidence="1" type="ORF">AUC61_24010</name>
</gene>
<sequence>MARRKVNNLDGAFELWARWSCADRAAPAGRSMLAKLIDNKGEMFFGGSGSGGPAADDIECSVEAAVLSLFSRDELAADVLRIQYNAAWWLVAARRGIEQYDPRGADQYSKAHALGISLRTYERRLKAARTFIENQLRFTA</sequence>
<dbReference type="EMBL" id="LOHG01000024">
    <property type="protein sequence ID" value="MCI8212601.1"/>
    <property type="molecule type" value="Genomic_DNA"/>
</dbReference>
<accession>A0ABS9ZQL6</accession>
<keyword evidence="2" id="KW-1185">Reference proteome</keyword>
<proteinExistence type="predicted"/>
<evidence type="ECO:0000313" key="1">
    <source>
        <dbReference type="EMBL" id="MCI8212601.1"/>
    </source>
</evidence>
<name>A0ABS9ZQL6_9PSED</name>
<dbReference type="Proteomes" id="UP001320513">
    <property type="component" value="Unassembled WGS sequence"/>
</dbReference>
<comment type="caution">
    <text evidence="1">The sequence shown here is derived from an EMBL/GenBank/DDBJ whole genome shotgun (WGS) entry which is preliminary data.</text>
</comment>
<organism evidence="1 2">
    <name type="scientific">Pseudomonas maioricensis</name>
    <dbReference type="NCBI Taxonomy" id="1766623"/>
    <lineage>
        <taxon>Bacteria</taxon>
        <taxon>Pseudomonadati</taxon>
        <taxon>Pseudomonadota</taxon>
        <taxon>Gammaproteobacteria</taxon>
        <taxon>Pseudomonadales</taxon>
        <taxon>Pseudomonadaceae</taxon>
        <taxon>Pseudomonas</taxon>
    </lineage>
</organism>
<evidence type="ECO:0000313" key="2">
    <source>
        <dbReference type="Proteomes" id="UP001320513"/>
    </source>
</evidence>
<reference evidence="1 2" key="1">
    <citation type="submission" date="2015-12" db="EMBL/GenBank/DDBJ databases">
        <title>Phylogenomics in the description of a new species in the Pseudomonas syringae group.</title>
        <authorList>
            <person name="Busquets A."/>
            <person name="Gomila M."/>
            <person name="Beiki F."/>
            <person name="Rahimian H."/>
            <person name="Mulet M."/>
            <person name="Sanchez D."/>
            <person name="Garcia-Valdes E."/>
            <person name="Lalucat J."/>
        </authorList>
    </citation>
    <scope>NUCLEOTIDE SEQUENCE [LARGE SCALE GENOMIC DNA]</scope>
    <source>
        <strain evidence="1 2">S25</strain>
    </source>
</reference>
<dbReference type="RefSeq" id="WP_231667942.1">
    <property type="nucleotide sequence ID" value="NZ_LOHG01000024.1"/>
</dbReference>
<protein>
    <recommendedName>
        <fullName evidence="3">Phage antitermination protein Q</fullName>
    </recommendedName>
</protein>